<evidence type="ECO:0000313" key="2">
    <source>
        <dbReference type="EMBL" id="CAH3169271.1"/>
    </source>
</evidence>
<comment type="caution">
    <text evidence="2">The sequence shown here is derived from an EMBL/GenBank/DDBJ whole genome shotgun (WGS) entry which is preliminary data.</text>
</comment>
<dbReference type="Proteomes" id="UP001159405">
    <property type="component" value="Unassembled WGS sequence"/>
</dbReference>
<feature type="compositionally biased region" description="Acidic residues" evidence="1">
    <location>
        <begin position="81"/>
        <end position="114"/>
    </location>
</feature>
<gene>
    <name evidence="2" type="ORF">PLOB_00009694</name>
</gene>
<reference evidence="2 3" key="1">
    <citation type="submission" date="2022-05" db="EMBL/GenBank/DDBJ databases">
        <authorList>
            <consortium name="Genoscope - CEA"/>
            <person name="William W."/>
        </authorList>
    </citation>
    <scope>NUCLEOTIDE SEQUENCE [LARGE SCALE GENOMIC DNA]</scope>
</reference>
<sequence>MIYLICVVKGQLDHLFSFRAEPIAADGKKLPLSVTFKGVRIPRDLVVPPSVKVYSSRQEESSFPKSGPSLDKASLERYSQGDEDDAIYDCPEIDADDEEMEEEFDKDSEDDDER</sequence>
<evidence type="ECO:0000256" key="1">
    <source>
        <dbReference type="SAM" id="MobiDB-lite"/>
    </source>
</evidence>
<protein>
    <submittedName>
        <fullName evidence="2">Uncharacterized protein</fullName>
    </submittedName>
</protein>
<evidence type="ECO:0000313" key="3">
    <source>
        <dbReference type="Proteomes" id="UP001159405"/>
    </source>
</evidence>
<accession>A0ABN8QRT2</accession>
<keyword evidence="3" id="KW-1185">Reference proteome</keyword>
<dbReference type="EMBL" id="CALNXK010000149">
    <property type="protein sequence ID" value="CAH3169271.1"/>
    <property type="molecule type" value="Genomic_DNA"/>
</dbReference>
<organism evidence="2 3">
    <name type="scientific">Porites lobata</name>
    <dbReference type="NCBI Taxonomy" id="104759"/>
    <lineage>
        <taxon>Eukaryota</taxon>
        <taxon>Metazoa</taxon>
        <taxon>Cnidaria</taxon>
        <taxon>Anthozoa</taxon>
        <taxon>Hexacorallia</taxon>
        <taxon>Scleractinia</taxon>
        <taxon>Fungiina</taxon>
        <taxon>Poritidae</taxon>
        <taxon>Porites</taxon>
    </lineage>
</organism>
<name>A0ABN8QRT2_9CNID</name>
<feature type="region of interest" description="Disordered" evidence="1">
    <location>
        <begin position="56"/>
        <end position="114"/>
    </location>
</feature>
<proteinExistence type="predicted"/>